<proteinExistence type="predicted"/>
<protein>
    <submittedName>
        <fullName evidence="1">Uncharacterized protein</fullName>
    </submittedName>
</protein>
<sequence>MRERIEFLQKLGLSIDDMNEYPLMLGCSVRKNIVLHASVVVELAPVVRFLRGLDVERQDVPSCCRDTPSF</sequence>
<accession>A0ABN7ECB8</accession>
<dbReference type="Proteomes" id="UP001189122">
    <property type="component" value="Unassembled WGS sequence"/>
</dbReference>
<reference evidence="2" key="1">
    <citation type="journal article" date="2020" name="Sci. Rep.">
        <title>Chromosome-scale genome assembly for the duckweed Spirodela intermedia, integrating cytogenetic maps, PacBio and Oxford Nanopore libraries.</title>
        <authorList>
            <person name="Hoang P.T.N."/>
            <person name="Fiebig A."/>
            <person name="Novak P."/>
            <person name="Macas J."/>
            <person name="Cao H.X."/>
            <person name="Stepanenko A."/>
            <person name="Chen G."/>
            <person name="Borisjuk N."/>
            <person name="Scholz U."/>
            <person name="Schubert I."/>
        </authorList>
    </citation>
    <scope>NUCLEOTIDE SEQUENCE [LARGE SCALE GENOMIC DNA]</scope>
</reference>
<keyword evidence="2" id="KW-1185">Reference proteome</keyword>
<name>A0ABN7ECB8_SPIIN</name>
<evidence type="ECO:0000313" key="1">
    <source>
        <dbReference type="EMBL" id="CAA6675547.1"/>
    </source>
</evidence>
<evidence type="ECO:0000313" key="2">
    <source>
        <dbReference type="Proteomes" id="UP001189122"/>
    </source>
</evidence>
<organism evidence="1 2">
    <name type="scientific">Spirodela intermedia</name>
    <name type="common">Intermediate duckweed</name>
    <dbReference type="NCBI Taxonomy" id="51605"/>
    <lineage>
        <taxon>Eukaryota</taxon>
        <taxon>Viridiplantae</taxon>
        <taxon>Streptophyta</taxon>
        <taxon>Embryophyta</taxon>
        <taxon>Tracheophyta</taxon>
        <taxon>Spermatophyta</taxon>
        <taxon>Magnoliopsida</taxon>
        <taxon>Liliopsida</taxon>
        <taxon>Araceae</taxon>
        <taxon>Lemnoideae</taxon>
        <taxon>Spirodela</taxon>
    </lineage>
</organism>
<dbReference type="EMBL" id="CACRZD030000354">
    <property type="protein sequence ID" value="CAA6675547.1"/>
    <property type="molecule type" value="Genomic_DNA"/>
</dbReference>
<gene>
    <name evidence="1" type="ORF">SI7747_UN021889</name>
</gene>
<comment type="caution">
    <text evidence="1">The sequence shown here is derived from an EMBL/GenBank/DDBJ whole genome shotgun (WGS) entry which is preliminary data.</text>
</comment>